<evidence type="ECO:0000313" key="6">
    <source>
        <dbReference type="EMBL" id="CBK20152.2"/>
    </source>
</evidence>
<keyword evidence="1" id="KW-0507">mRNA processing</keyword>
<sequence length="382" mass="44164">MEKRCVSIDIGRIWDSFVFTYLVQLLNKNWKSIGLTTEIESRLGKMTDSGFVPGVSQKFFFDMRNYLLSRDYWVDRSGKKHTPKEDDEYAIIFEQNVRVVTVKEGDAYSIKEVARKKRVEQETFVFGEAVYSLRISNSDEIPISQSQVDEYEKAALDYLQSGSLSRSTRIVTVRHRKRTSFNFENKYVIDMTVTQSGDNLQEALNGDFTYEVECELLMPRDNFALTVFTYLNAILHRLLTQPERICMPPPTSVFHPKNAARLKWASLCPVAVNSDIELTSSKGYDDALIEWCRQQNPENRAILPMKVATQLKWSVAYPEKYYTIRWEAVDMGRQQKDTLQIINQSGTIHTEDGKVFHCCEWQYEGVIPNNLVASMKRQSSAQ</sequence>
<dbReference type="InParanoid" id="D8LWG3"/>
<feature type="domain" description="mRNA triphosphatase Cet1-like" evidence="5">
    <location>
        <begin position="48"/>
        <end position="216"/>
    </location>
</feature>
<accession>D8LWG3</accession>
<organism evidence="6">
    <name type="scientific">Blastocystis hominis</name>
    <dbReference type="NCBI Taxonomy" id="12968"/>
    <lineage>
        <taxon>Eukaryota</taxon>
        <taxon>Sar</taxon>
        <taxon>Stramenopiles</taxon>
        <taxon>Bigyra</taxon>
        <taxon>Opalozoa</taxon>
        <taxon>Opalinata</taxon>
        <taxon>Blastocystidae</taxon>
        <taxon>Blastocystis</taxon>
    </lineage>
</organism>
<evidence type="ECO:0000259" key="5">
    <source>
        <dbReference type="Pfam" id="PF02940"/>
    </source>
</evidence>
<reference evidence="6" key="1">
    <citation type="submission" date="2010-02" db="EMBL/GenBank/DDBJ databases">
        <title>Sequencing and annotation of the Blastocystis hominis genome.</title>
        <authorList>
            <person name="Wincker P."/>
        </authorList>
    </citation>
    <scope>NUCLEOTIDE SEQUENCE</scope>
    <source>
        <strain evidence="6">Singapore isolate B</strain>
    </source>
</reference>
<dbReference type="EMBL" id="FN668638">
    <property type="protein sequence ID" value="CBK20152.2"/>
    <property type="molecule type" value="Genomic_DNA"/>
</dbReference>
<dbReference type="GO" id="GO:0004651">
    <property type="term" value="F:polynucleotide 5'-phosphatase activity"/>
    <property type="evidence" value="ECO:0007669"/>
    <property type="project" value="InterPro"/>
</dbReference>
<dbReference type="GO" id="GO:0006397">
    <property type="term" value="P:mRNA processing"/>
    <property type="evidence" value="ECO:0007669"/>
    <property type="project" value="UniProtKB-KW"/>
</dbReference>
<dbReference type="EC" id="3.6.1.74" evidence="3"/>
<dbReference type="OrthoDB" id="200213at2759"/>
<dbReference type="GO" id="GO:0140818">
    <property type="term" value="F:mRNA 5'-triphosphate monophosphatase activity"/>
    <property type="evidence" value="ECO:0007669"/>
    <property type="project" value="UniProtKB-EC"/>
</dbReference>
<dbReference type="GeneID" id="24917833"/>
<gene>
    <name evidence="6" type="ORF">GSBLH_T00000526001</name>
</gene>
<keyword evidence="2" id="KW-0378">Hydrolase</keyword>
<protein>
    <recommendedName>
        <fullName evidence="3">mRNA 5'-phosphatase</fullName>
        <ecNumber evidence="3">3.6.1.74</ecNumber>
    </recommendedName>
</protein>
<dbReference type="SUPFAM" id="SSF55154">
    <property type="entry name" value="CYTH-like phosphatases"/>
    <property type="match status" value="1"/>
</dbReference>
<evidence type="ECO:0000256" key="1">
    <source>
        <dbReference type="ARBA" id="ARBA00022664"/>
    </source>
</evidence>
<evidence type="ECO:0000256" key="2">
    <source>
        <dbReference type="ARBA" id="ARBA00022801"/>
    </source>
</evidence>
<dbReference type="InterPro" id="IPR033469">
    <property type="entry name" value="CYTH-like_dom_sf"/>
</dbReference>
<keyword evidence="7" id="KW-1185">Reference proteome</keyword>
<dbReference type="Gene3D" id="3.20.100.10">
    <property type="entry name" value="mRNA triphosphatase Cet1-like"/>
    <property type="match status" value="1"/>
</dbReference>
<evidence type="ECO:0000313" key="7">
    <source>
        <dbReference type="Proteomes" id="UP000008312"/>
    </source>
</evidence>
<proteinExistence type="predicted"/>
<dbReference type="Proteomes" id="UP000008312">
    <property type="component" value="Unassembled WGS sequence"/>
</dbReference>
<comment type="catalytic activity">
    <reaction evidence="4">
        <text>a 5'-end triphospho-ribonucleoside in mRNA + H2O = a 5'-end diphospho-ribonucleoside in mRNA + phosphate + H(+)</text>
        <dbReference type="Rhea" id="RHEA:67004"/>
        <dbReference type="Rhea" id="RHEA-COMP:17164"/>
        <dbReference type="Rhea" id="RHEA-COMP:17165"/>
        <dbReference type="ChEBI" id="CHEBI:15377"/>
        <dbReference type="ChEBI" id="CHEBI:15378"/>
        <dbReference type="ChEBI" id="CHEBI:43474"/>
        <dbReference type="ChEBI" id="CHEBI:167616"/>
        <dbReference type="ChEBI" id="CHEBI:167618"/>
        <dbReference type="EC" id="3.6.1.74"/>
    </reaction>
    <physiologicalReaction direction="left-to-right" evidence="4">
        <dbReference type="Rhea" id="RHEA:67005"/>
    </physiologicalReaction>
</comment>
<dbReference type="AlphaFoldDB" id="D8LWG3"/>
<dbReference type="InterPro" id="IPR037009">
    <property type="entry name" value="mRNA_triPase_Cet1_sf"/>
</dbReference>
<evidence type="ECO:0000256" key="4">
    <source>
        <dbReference type="ARBA" id="ARBA00047740"/>
    </source>
</evidence>
<name>D8LWG3_BLAHO</name>
<dbReference type="Pfam" id="PF02940">
    <property type="entry name" value="mRNA_triPase"/>
    <property type="match status" value="1"/>
</dbReference>
<dbReference type="InterPro" id="IPR004206">
    <property type="entry name" value="mRNA_triPase_Cet1"/>
</dbReference>
<dbReference type="RefSeq" id="XP_012894200.1">
    <property type="nucleotide sequence ID" value="XM_013038746.1"/>
</dbReference>
<evidence type="ECO:0000256" key="3">
    <source>
        <dbReference type="ARBA" id="ARBA00035028"/>
    </source>
</evidence>